<evidence type="ECO:0000313" key="1">
    <source>
        <dbReference type="EMBL" id="QSS49877.1"/>
    </source>
</evidence>
<protein>
    <submittedName>
        <fullName evidence="1">Uncharacterized protein</fullName>
    </submittedName>
</protein>
<name>A0A8A1LDL8_AJEC8</name>
<dbReference type="VEuPathDB" id="FungiDB:I7I53_10370"/>
<organism evidence="1 2">
    <name type="scientific">Ajellomyces capsulatus (strain H88)</name>
    <name type="common">Darling's disease fungus</name>
    <name type="synonym">Histoplasma capsulatum</name>
    <dbReference type="NCBI Taxonomy" id="544711"/>
    <lineage>
        <taxon>Eukaryota</taxon>
        <taxon>Fungi</taxon>
        <taxon>Dikarya</taxon>
        <taxon>Ascomycota</taxon>
        <taxon>Pezizomycotina</taxon>
        <taxon>Eurotiomycetes</taxon>
        <taxon>Eurotiomycetidae</taxon>
        <taxon>Onygenales</taxon>
        <taxon>Ajellomycetaceae</taxon>
        <taxon>Histoplasma</taxon>
    </lineage>
</organism>
<dbReference type="AlphaFoldDB" id="A0A8A1LDL8"/>
<reference evidence="1" key="1">
    <citation type="submission" date="2021-01" db="EMBL/GenBank/DDBJ databases">
        <title>Chromosome-level genome assembly of a human fungal pathogen reveals clustering of transcriptionally co-regulated genes.</title>
        <authorList>
            <person name="Voorhies M."/>
            <person name="Cohen S."/>
            <person name="Shea T.P."/>
            <person name="Petrus S."/>
            <person name="Munoz J.F."/>
            <person name="Poplawski S."/>
            <person name="Goldman W.E."/>
            <person name="Michael T."/>
            <person name="Cuomo C.A."/>
            <person name="Sil A."/>
            <person name="Beyhan S."/>
        </authorList>
    </citation>
    <scope>NUCLEOTIDE SEQUENCE</scope>
    <source>
        <strain evidence="1">H88</strain>
    </source>
</reference>
<dbReference type="EMBL" id="CP069102">
    <property type="protein sequence ID" value="QSS49877.1"/>
    <property type="molecule type" value="Genomic_DNA"/>
</dbReference>
<proteinExistence type="predicted"/>
<evidence type="ECO:0000313" key="2">
    <source>
        <dbReference type="Proteomes" id="UP000663419"/>
    </source>
</evidence>
<accession>A0A8A1LDL8</accession>
<sequence length="106" mass="12189">MRLALTRSLPVELTYFNRLIHPAQLRPFSHSIYEIRPGEILPRCRLLILMTLATQINCFHFPRGPSAVTPPLTFSKLSNQAFIACIRLARIIDELIYFQIVITVLP</sequence>
<gene>
    <name evidence="1" type="ORF">I7I53_10370</name>
</gene>
<dbReference type="Proteomes" id="UP000663419">
    <property type="component" value="Chromosome 1"/>
</dbReference>